<dbReference type="PIRSF" id="PIRSF026622">
    <property type="entry name" value="Proteas_026622"/>
    <property type="match status" value="1"/>
</dbReference>
<feature type="transmembrane region" description="Helical" evidence="1">
    <location>
        <begin position="71"/>
        <end position="89"/>
    </location>
</feature>
<feature type="domain" description="CAAX prenyl protease 2/Lysostaphin resistance protein A-like" evidence="2">
    <location>
        <begin position="149"/>
        <end position="262"/>
    </location>
</feature>
<feature type="transmembrane region" description="Helical" evidence="1">
    <location>
        <begin position="110"/>
        <end position="130"/>
    </location>
</feature>
<name>A0ABP9CLJ5_9ACTN</name>
<dbReference type="Pfam" id="PF02517">
    <property type="entry name" value="Rce1-like"/>
    <property type="match status" value="1"/>
</dbReference>
<feature type="transmembrane region" description="Helical" evidence="1">
    <location>
        <begin position="219"/>
        <end position="243"/>
    </location>
</feature>
<organism evidence="3 4">
    <name type="scientific">Tomitella cavernea</name>
    <dbReference type="NCBI Taxonomy" id="1387982"/>
    <lineage>
        <taxon>Bacteria</taxon>
        <taxon>Bacillati</taxon>
        <taxon>Actinomycetota</taxon>
        <taxon>Actinomycetes</taxon>
        <taxon>Mycobacteriales</taxon>
        <taxon>Tomitella</taxon>
    </lineage>
</organism>
<dbReference type="InterPro" id="IPR015837">
    <property type="entry name" value="UCP026622_CAAX_protease"/>
</dbReference>
<sequence length="276" mass="28183">MDTGAPGPAGPGEEGLLIPVRRGAMEPAPHAPSDAAPSMIGGVRAIRAWVDVAIVVVVLVSTNLVAHFTTVWASIAAVPVAAIVLLGMMRARGMAWSELGLSPRHWKRSTVYALASVVAVATVVVVGAVLPATREFFMVDRYATVSGALIAAMVVIPLQTAIPEELAFRGVLHGTLSRASGVRGVFVVGSMLFGLWHVASSLGLTAGKEGLSAIFGSGVLGQIAGIAGAVVATALAGALFTWLRRRSGSLLAPIALHWSLNGAGALAAALAWHLVA</sequence>
<reference evidence="4" key="1">
    <citation type="journal article" date="2019" name="Int. J. Syst. Evol. Microbiol.">
        <title>The Global Catalogue of Microorganisms (GCM) 10K type strain sequencing project: providing services to taxonomists for standard genome sequencing and annotation.</title>
        <authorList>
            <consortium name="The Broad Institute Genomics Platform"/>
            <consortium name="The Broad Institute Genome Sequencing Center for Infectious Disease"/>
            <person name="Wu L."/>
            <person name="Ma J."/>
        </authorList>
    </citation>
    <scope>NUCLEOTIDE SEQUENCE [LARGE SCALE GENOMIC DNA]</scope>
    <source>
        <strain evidence="4">JCM 18542</strain>
    </source>
</reference>
<evidence type="ECO:0000313" key="4">
    <source>
        <dbReference type="Proteomes" id="UP001500839"/>
    </source>
</evidence>
<accession>A0ABP9CLJ5</accession>
<feature type="transmembrane region" description="Helical" evidence="1">
    <location>
        <begin position="142"/>
        <end position="162"/>
    </location>
</feature>
<keyword evidence="1" id="KW-0812">Transmembrane</keyword>
<evidence type="ECO:0000259" key="2">
    <source>
        <dbReference type="Pfam" id="PF02517"/>
    </source>
</evidence>
<feature type="transmembrane region" description="Helical" evidence="1">
    <location>
        <begin position="255"/>
        <end position="275"/>
    </location>
</feature>
<comment type="caution">
    <text evidence="3">The sequence shown here is derived from an EMBL/GenBank/DDBJ whole genome shotgun (WGS) entry which is preliminary data.</text>
</comment>
<dbReference type="InterPro" id="IPR003675">
    <property type="entry name" value="Rce1/LyrA-like_dom"/>
</dbReference>
<keyword evidence="1" id="KW-0472">Membrane</keyword>
<protein>
    <recommendedName>
        <fullName evidence="2">CAAX prenyl protease 2/Lysostaphin resistance protein A-like domain-containing protein</fullName>
    </recommendedName>
</protein>
<evidence type="ECO:0000256" key="1">
    <source>
        <dbReference type="SAM" id="Phobius"/>
    </source>
</evidence>
<keyword evidence="1" id="KW-1133">Transmembrane helix</keyword>
<feature type="transmembrane region" description="Helical" evidence="1">
    <location>
        <begin position="182"/>
        <end position="199"/>
    </location>
</feature>
<dbReference type="Proteomes" id="UP001500839">
    <property type="component" value="Unassembled WGS sequence"/>
</dbReference>
<gene>
    <name evidence="3" type="ORF">GCM10023353_16130</name>
</gene>
<dbReference type="EMBL" id="BAABKQ010000001">
    <property type="protein sequence ID" value="GAA4812138.1"/>
    <property type="molecule type" value="Genomic_DNA"/>
</dbReference>
<evidence type="ECO:0000313" key="3">
    <source>
        <dbReference type="EMBL" id="GAA4812138.1"/>
    </source>
</evidence>
<keyword evidence="4" id="KW-1185">Reference proteome</keyword>
<proteinExistence type="predicted"/>